<dbReference type="OrthoDB" id="2248181at2"/>
<dbReference type="SUPFAM" id="SSF54518">
    <property type="entry name" value="Tubby C-terminal domain-like"/>
    <property type="match status" value="1"/>
</dbReference>
<organism evidence="1 2">
    <name type="scientific">Atopostipes suicloacalis DSM 15692</name>
    <dbReference type="NCBI Taxonomy" id="1121025"/>
    <lineage>
        <taxon>Bacteria</taxon>
        <taxon>Bacillati</taxon>
        <taxon>Bacillota</taxon>
        <taxon>Bacilli</taxon>
        <taxon>Lactobacillales</taxon>
        <taxon>Carnobacteriaceae</taxon>
        <taxon>Atopostipes</taxon>
    </lineage>
</organism>
<name>A0A1M4W862_9LACT</name>
<proteinExistence type="predicted"/>
<protein>
    <submittedName>
        <fullName evidence="1">Uncharacterized protein YxjI</fullName>
    </submittedName>
</protein>
<dbReference type="AlphaFoldDB" id="A0A1M4W862"/>
<dbReference type="EMBL" id="FQUF01000014">
    <property type="protein sequence ID" value="SHE77389.1"/>
    <property type="molecule type" value="Genomic_DNA"/>
</dbReference>
<dbReference type="Pfam" id="PF04525">
    <property type="entry name" value="LOR"/>
    <property type="match status" value="1"/>
</dbReference>
<evidence type="ECO:0000313" key="1">
    <source>
        <dbReference type="EMBL" id="SHE77389.1"/>
    </source>
</evidence>
<dbReference type="RefSeq" id="WP_073297609.1">
    <property type="nucleotide sequence ID" value="NZ_FQUF01000014.1"/>
</dbReference>
<dbReference type="InterPro" id="IPR025659">
    <property type="entry name" value="Tubby-like_C"/>
</dbReference>
<dbReference type="STRING" id="1121025.SAMN02745249_01128"/>
<keyword evidence="2" id="KW-1185">Reference proteome</keyword>
<dbReference type="InterPro" id="IPR007612">
    <property type="entry name" value="LOR"/>
</dbReference>
<sequence length="197" mass="23182">MRQLFIKENQRNNQRLTVRDTRGQILYLIEGRWGRKDDIVSLQTIQGTECLQAKQVKLSPLPIFEITAQDENVGVIRKHPGLFGIRDSYFTLHPHRWVITGDFEELYFTAYKNNDLIMECEKIQKNSSDYFELVVEQDEDIQLCSLITVLLDHYARKKNEEEQADCPTDDAYNLGFLNNIHCSILYPQEKQPRIKMK</sequence>
<gene>
    <name evidence="1" type="ORF">SAMN02745249_01128</name>
</gene>
<accession>A0A1M4W862</accession>
<evidence type="ECO:0000313" key="2">
    <source>
        <dbReference type="Proteomes" id="UP000184128"/>
    </source>
</evidence>
<reference evidence="1 2" key="1">
    <citation type="submission" date="2016-11" db="EMBL/GenBank/DDBJ databases">
        <authorList>
            <person name="Jaros S."/>
            <person name="Januszkiewicz K."/>
            <person name="Wedrychowicz H."/>
        </authorList>
    </citation>
    <scope>NUCLEOTIDE SEQUENCE [LARGE SCALE GENOMIC DNA]</scope>
    <source>
        <strain evidence="1 2">DSM 15692</strain>
    </source>
</reference>
<dbReference type="Proteomes" id="UP000184128">
    <property type="component" value="Unassembled WGS sequence"/>
</dbReference>